<sequence>MAKHPTLLQHFRSFAYQNNIKDFNIALEYFTVFGGTGWQIDTSKSVGTLIGEKILCNYVPLHESMTRYTHNNGLYHMILNIIALGVNHEKDVFKKAKVGKEKGEEAIDYLIGKSLIKFDLSIEEPLTQESGKSDRILFNLPFMRFWFAMISPNYQGIEKGEYDEFIAKWHKVRGNFSVLLSNMLILDLLKERYNKKNLEDPIVEIGSYYDKKVEIDILAKTKSGSMIAGACKYSKTLAKINMIDTLIEKCTKAQLDIADYVLFSKNGFTTEVEELKEKEVILLSQIELSTLLDNLSNEDLLSYTNKKY</sequence>
<dbReference type="EMBL" id="FPKX01000044">
    <property type="protein sequence ID" value="SFZ98303.1"/>
    <property type="molecule type" value="Genomic_DNA"/>
</dbReference>
<reference evidence="2" key="1">
    <citation type="submission" date="2016-10" db="EMBL/GenBank/DDBJ databases">
        <authorList>
            <person name="de Groot N.N."/>
        </authorList>
    </citation>
    <scope>NUCLEOTIDE SEQUENCE</scope>
</reference>
<dbReference type="PANTHER" id="PTHR34704">
    <property type="entry name" value="ATPASE"/>
    <property type="match status" value="1"/>
</dbReference>
<dbReference type="AlphaFoldDB" id="A0A1W1EE66"/>
<protein>
    <recommendedName>
        <fullName evidence="1">DUF234 domain-containing protein</fullName>
    </recommendedName>
</protein>
<dbReference type="Pfam" id="PF03008">
    <property type="entry name" value="DUF234"/>
    <property type="match status" value="1"/>
</dbReference>
<dbReference type="InterPro" id="IPR004256">
    <property type="entry name" value="DUF234"/>
</dbReference>
<organism evidence="2">
    <name type="scientific">hydrothermal vent metagenome</name>
    <dbReference type="NCBI Taxonomy" id="652676"/>
    <lineage>
        <taxon>unclassified sequences</taxon>
        <taxon>metagenomes</taxon>
        <taxon>ecological metagenomes</taxon>
    </lineage>
</organism>
<gene>
    <name evidence="2" type="ORF">MNB_SV-5-1816</name>
</gene>
<accession>A0A1W1EE66</accession>
<evidence type="ECO:0000313" key="2">
    <source>
        <dbReference type="EMBL" id="SFZ98303.1"/>
    </source>
</evidence>
<evidence type="ECO:0000259" key="1">
    <source>
        <dbReference type="Pfam" id="PF03008"/>
    </source>
</evidence>
<name>A0A1W1EE66_9ZZZZ</name>
<dbReference type="PANTHER" id="PTHR34704:SF1">
    <property type="entry name" value="ATPASE"/>
    <property type="match status" value="1"/>
</dbReference>
<proteinExistence type="predicted"/>
<feature type="domain" description="DUF234" evidence="1">
    <location>
        <begin position="146"/>
        <end position="235"/>
    </location>
</feature>